<dbReference type="RefSeq" id="WP_317940843.1">
    <property type="nucleotide sequence ID" value="NZ_JAUBDJ010000006.1"/>
</dbReference>
<evidence type="ECO:0000313" key="3">
    <source>
        <dbReference type="Proteomes" id="UP001271648"/>
    </source>
</evidence>
<name>A0AAW9ADC3_9BACL</name>
<feature type="transmembrane region" description="Helical" evidence="1">
    <location>
        <begin position="210"/>
        <end position="229"/>
    </location>
</feature>
<evidence type="ECO:0000313" key="2">
    <source>
        <dbReference type="EMBL" id="MDW0117613.1"/>
    </source>
</evidence>
<accession>A0AAW9ADC3</accession>
<keyword evidence="1" id="KW-1133">Transmembrane helix</keyword>
<dbReference type="InterPro" id="IPR036388">
    <property type="entry name" value="WH-like_DNA-bd_sf"/>
</dbReference>
<dbReference type="Gene3D" id="1.10.10.10">
    <property type="entry name" value="Winged helix-like DNA-binding domain superfamily/Winged helix DNA-binding domain"/>
    <property type="match status" value="1"/>
</dbReference>
<evidence type="ECO:0000256" key="1">
    <source>
        <dbReference type="SAM" id="Phobius"/>
    </source>
</evidence>
<dbReference type="EMBL" id="JAUBDJ010000006">
    <property type="protein sequence ID" value="MDW0117613.1"/>
    <property type="molecule type" value="Genomic_DNA"/>
</dbReference>
<dbReference type="SUPFAM" id="SSF88659">
    <property type="entry name" value="Sigma3 and sigma4 domains of RNA polymerase sigma factors"/>
    <property type="match status" value="1"/>
</dbReference>
<dbReference type="AlphaFoldDB" id="A0AAW9ADC3"/>
<gene>
    <name evidence="2" type="ORF">QTL97_11750</name>
</gene>
<keyword evidence="1" id="KW-0472">Membrane</keyword>
<sequence>MRMEVGMELEDLKHRILQGNQDAFREWMDVYIRPIERFSISFGVTLKEAGAVTETVFRTLYHSLEDLTEDQLDENALFKSALIELEGLQIDDSKEGLFPFEEDNELHSHIVNLSPELRVPLILFNFHHKSIPEIASILDQPEQQVERSIKEANHSLNESNLEKKLEFLNKSYHRLLPIYIEDNIYKPKSIEPPSNSVVETKTKVIKRKPFLLWGTGVAVLIGLLFISVIRSDAYQYSTSEKFIEELKASFEQKIDDRYTLMGLKKPAEDTVYHVLDLFGDEPQRAFARQIGNLNEQLEKAGKIDKKAAEQDYQKLLDESRLPSVMIEELRNNPLTEDRDQSHEFMKELTSKVEQLSSSYMEVIYNNYEDIIMSADLNADGVVDRDLFLEKIDDYPIELQNAIKGMETQFFFLGGIEDVVLIYPQFGTPETLKNLNENLHPDMDVYVYLLSGESLGVMYGSGTMEEKIDALNYIEKELPKTTANDALKDVLYSRYSWLVYSILGIYQYPGIYDANNSVRQEFREGWKSFASMDESSPSMQVMQEVVGELEKNNWKSTNYDIESHITILLGEKVEEIWSVKK</sequence>
<keyword evidence="3" id="KW-1185">Reference proteome</keyword>
<reference evidence="2 3" key="1">
    <citation type="submission" date="2023-06" db="EMBL/GenBank/DDBJ databases">
        <title>Sporosarcina sp. nov., isolated from Korean traditional fermented seafood 'Jeotgal'.</title>
        <authorList>
            <person name="Yang A.I."/>
            <person name="Shin N.-R."/>
        </authorList>
    </citation>
    <scope>NUCLEOTIDE SEQUENCE [LARGE SCALE GENOMIC DNA]</scope>
    <source>
        <strain evidence="2 3">KCTC43456</strain>
    </source>
</reference>
<keyword evidence="1" id="KW-0812">Transmembrane</keyword>
<comment type="caution">
    <text evidence="2">The sequence shown here is derived from an EMBL/GenBank/DDBJ whole genome shotgun (WGS) entry which is preliminary data.</text>
</comment>
<dbReference type="InterPro" id="IPR013324">
    <property type="entry name" value="RNA_pol_sigma_r3/r4-like"/>
</dbReference>
<evidence type="ECO:0008006" key="4">
    <source>
        <dbReference type="Google" id="ProtNLM"/>
    </source>
</evidence>
<proteinExistence type="predicted"/>
<organism evidence="2 3">
    <name type="scientific">Sporosarcina thermotolerans</name>
    <dbReference type="NCBI Taxonomy" id="633404"/>
    <lineage>
        <taxon>Bacteria</taxon>
        <taxon>Bacillati</taxon>
        <taxon>Bacillota</taxon>
        <taxon>Bacilli</taxon>
        <taxon>Bacillales</taxon>
        <taxon>Caryophanaceae</taxon>
        <taxon>Sporosarcina</taxon>
    </lineage>
</organism>
<dbReference type="Proteomes" id="UP001271648">
    <property type="component" value="Unassembled WGS sequence"/>
</dbReference>
<protein>
    <recommendedName>
        <fullName evidence="4">RNA polymerase sigma factor 70 region 4 type 2 domain-containing protein</fullName>
    </recommendedName>
</protein>